<dbReference type="AlphaFoldDB" id="A0A1Y5S055"/>
<dbReference type="PANTHER" id="PTHR42901:SF1">
    <property type="entry name" value="ALCOHOL DEHYDROGENASE"/>
    <property type="match status" value="1"/>
</dbReference>
<dbReference type="Pfam" id="PF00106">
    <property type="entry name" value="adh_short"/>
    <property type="match status" value="1"/>
</dbReference>
<gene>
    <name evidence="5" type="primary">isfD</name>
    <name evidence="5" type="ORF">PSJ8397_01327</name>
</gene>
<name>A0A1Y5S055_9RHOB</name>
<dbReference type="OrthoDB" id="9808814at2"/>
<protein>
    <submittedName>
        <fullName evidence="5">Sulfoacetaldehyde reductase</fullName>
        <ecNumber evidence="5">1.1.1.313</ecNumber>
    </submittedName>
</protein>
<evidence type="ECO:0000256" key="2">
    <source>
        <dbReference type="ARBA" id="ARBA00023002"/>
    </source>
</evidence>
<dbReference type="EC" id="1.1.1.313" evidence="5"/>
<organism evidence="5 6">
    <name type="scientific">Pseudooctadecabacter jejudonensis</name>
    <dbReference type="NCBI Taxonomy" id="1391910"/>
    <lineage>
        <taxon>Bacteria</taxon>
        <taxon>Pseudomonadati</taxon>
        <taxon>Pseudomonadota</taxon>
        <taxon>Alphaproteobacteria</taxon>
        <taxon>Rhodobacterales</taxon>
        <taxon>Paracoccaceae</taxon>
        <taxon>Pseudooctadecabacter</taxon>
    </lineage>
</organism>
<dbReference type="PIRSF" id="PIRSF000126">
    <property type="entry name" value="11-beta-HSD1"/>
    <property type="match status" value="1"/>
</dbReference>
<dbReference type="SMART" id="SM00822">
    <property type="entry name" value="PKS_KR"/>
    <property type="match status" value="1"/>
</dbReference>
<reference evidence="5 6" key="1">
    <citation type="submission" date="2017-03" db="EMBL/GenBank/DDBJ databases">
        <authorList>
            <person name="Afonso C.L."/>
            <person name="Miller P.J."/>
            <person name="Scott M.A."/>
            <person name="Spackman E."/>
            <person name="Goraichik I."/>
            <person name="Dimitrov K.M."/>
            <person name="Suarez D.L."/>
            <person name="Swayne D.E."/>
        </authorList>
    </citation>
    <scope>NUCLEOTIDE SEQUENCE [LARGE SCALE GENOMIC DNA]</scope>
    <source>
        <strain evidence="5 6">CECT 8397</strain>
    </source>
</reference>
<dbReference type="InterPro" id="IPR002347">
    <property type="entry name" value="SDR_fam"/>
</dbReference>
<dbReference type="InterPro" id="IPR057326">
    <property type="entry name" value="KR_dom"/>
</dbReference>
<dbReference type="Gene3D" id="3.40.50.720">
    <property type="entry name" value="NAD(P)-binding Rossmann-like Domain"/>
    <property type="match status" value="1"/>
</dbReference>
<proteinExistence type="inferred from homology"/>
<dbReference type="PANTHER" id="PTHR42901">
    <property type="entry name" value="ALCOHOL DEHYDROGENASE"/>
    <property type="match status" value="1"/>
</dbReference>
<keyword evidence="6" id="KW-1185">Reference proteome</keyword>
<evidence type="ECO:0000256" key="1">
    <source>
        <dbReference type="ARBA" id="ARBA00006484"/>
    </source>
</evidence>
<dbReference type="SUPFAM" id="SSF51735">
    <property type="entry name" value="NAD(P)-binding Rossmann-fold domains"/>
    <property type="match status" value="1"/>
</dbReference>
<comment type="similarity">
    <text evidence="1 3">Belongs to the short-chain dehydrogenases/reductases (SDR) family.</text>
</comment>
<evidence type="ECO:0000259" key="4">
    <source>
        <dbReference type="SMART" id="SM00822"/>
    </source>
</evidence>
<feature type="domain" description="Ketoreductase" evidence="4">
    <location>
        <begin position="3"/>
        <end position="188"/>
    </location>
</feature>
<dbReference type="RefSeq" id="WP_085863782.1">
    <property type="nucleotide sequence ID" value="NZ_FWFT01000002.1"/>
</dbReference>
<dbReference type="GO" id="GO:0016491">
    <property type="term" value="F:oxidoreductase activity"/>
    <property type="evidence" value="ECO:0007669"/>
    <property type="project" value="UniProtKB-KW"/>
</dbReference>
<dbReference type="InterPro" id="IPR036291">
    <property type="entry name" value="NAD(P)-bd_dom_sf"/>
</dbReference>
<keyword evidence="2 5" id="KW-0560">Oxidoreductase</keyword>
<dbReference type="PRINTS" id="PR00081">
    <property type="entry name" value="GDHRDH"/>
</dbReference>
<sequence>MPNTALITGASGGIGAALARYHASKGGDLIITARRADALEEMKAELEATHNISVHVIALDLGTPNGAESLVEAVETKGLTVDILINNAGFGGHGRHVDRDLADEQAMIDLNVKALVTLTHAFGGKMAAGGGGRILNVGSTAGFMPGPLQAVYFATKAFVNSFSQAVDHELRPKGVTVTVLAPGYVETDFSARADLDGTDLTKSGATPQSAAKHGYDAMMNGDLVTINERRLSFMLGWIIPFLPRRAVLKMVEKMQSK</sequence>
<evidence type="ECO:0000313" key="5">
    <source>
        <dbReference type="EMBL" id="SLN29709.1"/>
    </source>
</evidence>
<accession>A0A1Y5S055</accession>
<dbReference type="PRINTS" id="PR00080">
    <property type="entry name" value="SDRFAMILY"/>
</dbReference>
<evidence type="ECO:0000256" key="3">
    <source>
        <dbReference type="RuleBase" id="RU000363"/>
    </source>
</evidence>
<dbReference type="EMBL" id="FWFT01000002">
    <property type="protein sequence ID" value="SLN29709.1"/>
    <property type="molecule type" value="Genomic_DNA"/>
</dbReference>
<evidence type="ECO:0000313" key="6">
    <source>
        <dbReference type="Proteomes" id="UP000193623"/>
    </source>
</evidence>
<dbReference type="Proteomes" id="UP000193623">
    <property type="component" value="Unassembled WGS sequence"/>
</dbReference>